<keyword evidence="3" id="KW-0812">Transmembrane</keyword>
<evidence type="ECO:0000256" key="2">
    <source>
        <dbReference type="SAM" id="MobiDB-lite"/>
    </source>
</evidence>
<dbReference type="Proteomes" id="UP000682739">
    <property type="component" value="Chromosome"/>
</dbReference>
<dbReference type="InterPro" id="IPR009386">
    <property type="entry name" value="ZapG-like"/>
</dbReference>
<sequence length="146" mass="16265">MEFINAFIIFLVGIIVGIAIVIARNKFFQNSSSTKEQLAQCQQEQALLKQEWQDQLANYKTLASQLEGITNAINNNIADAEHLMQKAESAPAFPFFSEEATEFLKTNPQQPRKKSETENQPLDYSATASGVFKGVAPEKDVEKAKP</sequence>
<keyword evidence="5" id="KW-1185">Reference proteome</keyword>
<organism evidence="4 5">
    <name type="scientific">Psychrosphaera ytuae</name>
    <dbReference type="NCBI Taxonomy" id="2820710"/>
    <lineage>
        <taxon>Bacteria</taxon>
        <taxon>Pseudomonadati</taxon>
        <taxon>Pseudomonadota</taxon>
        <taxon>Gammaproteobacteria</taxon>
        <taxon>Alteromonadales</taxon>
        <taxon>Pseudoalteromonadaceae</taxon>
        <taxon>Psychrosphaera</taxon>
    </lineage>
</organism>
<dbReference type="KEGG" id="psym:J1N51_11995"/>
<feature type="transmembrane region" description="Helical" evidence="3">
    <location>
        <begin position="6"/>
        <end position="23"/>
    </location>
</feature>
<reference evidence="4" key="1">
    <citation type="submission" date="2021-03" db="EMBL/GenBank/DDBJ databases">
        <title>Description of Psychrosphaera ytuae sp. nov. isolated from deep sea sediment of South China Sea.</title>
        <authorList>
            <person name="Zhang J."/>
            <person name="Xu X.-D."/>
        </authorList>
    </citation>
    <scope>NUCLEOTIDE SEQUENCE</scope>
    <source>
        <strain evidence="4">MTZ26</strain>
    </source>
</reference>
<evidence type="ECO:0000313" key="5">
    <source>
        <dbReference type="Proteomes" id="UP000682739"/>
    </source>
</evidence>
<feature type="compositionally biased region" description="Polar residues" evidence="2">
    <location>
        <begin position="118"/>
        <end position="128"/>
    </location>
</feature>
<accession>A0A975DD37</accession>
<evidence type="ECO:0000256" key="3">
    <source>
        <dbReference type="SAM" id="Phobius"/>
    </source>
</evidence>
<feature type="region of interest" description="Disordered" evidence="2">
    <location>
        <begin position="104"/>
        <end position="146"/>
    </location>
</feature>
<protein>
    <submittedName>
        <fullName evidence="4">DUF1043 family protein</fullName>
    </submittedName>
</protein>
<proteinExistence type="predicted"/>
<dbReference type="EMBL" id="CP072110">
    <property type="protein sequence ID" value="QTH63445.1"/>
    <property type="molecule type" value="Genomic_DNA"/>
</dbReference>
<evidence type="ECO:0000313" key="4">
    <source>
        <dbReference type="EMBL" id="QTH63445.1"/>
    </source>
</evidence>
<keyword evidence="3" id="KW-0472">Membrane</keyword>
<keyword evidence="3" id="KW-1133">Transmembrane helix</keyword>
<evidence type="ECO:0000256" key="1">
    <source>
        <dbReference type="SAM" id="Coils"/>
    </source>
</evidence>
<dbReference type="AlphaFoldDB" id="A0A975DD37"/>
<dbReference type="Pfam" id="PF06295">
    <property type="entry name" value="ZapG-like"/>
    <property type="match status" value="1"/>
</dbReference>
<gene>
    <name evidence="4" type="ORF">J1N51_11995</name>
</gene>
<dbReference type="RefSeq" id="WP_208831501.1">
    <property type="nucleotide sequence ID" value="NZ_CP072110.1"/>
</dbReference>
<feature type="compositionally biased region" description="Basic and acidic residues" evidence="2">
    <location>
        <begin position="136"/>
        <end position="146"/>
    </location>
</feature>
<keyword evidence="1" id="KW-0175">Coiled coil</keyword>
<name>A0A975DD37_9GAMM</name>
<feature type="coiled-coil region" evidence="1">
    <location>
        <begin position="49"/>
        <end position="90"/>
    </location>
</feature>